<reference evidence="13 14" key="1">
    <citation type="submission" date="2024-04" db="EMBL/GenBank/DDBJ databases">
        <title>Novel species of the genus Ideonella isolated from streams.</title>
        <authorList>
            <person name="Lu H."/>
        </authorList>
    </citation>
    <scope>NUCLEOTIDE SEQUENCE [LARGE SCALE GENOMIC DNA]</scope>
    <source>
        <strain evidence="13 14">BYS139W</strain>
    </source>
</reference>
<dbReference type="HAMAP" id="MF_00061">
    <property type="entry name" value="IspE"/>
    <property type="match status" value="1"/>
</dbReference>
<dbReference type="InterPro" id="IPR014721">
    <property type="entry name" value="Ribsml_uS5_D2-typ_fold_subgr"/>
</dbReference>
<evidence type="ECO:0000256" key="7">
    <source>
        <dbReference type="ARBA" id="ARBA00022840"/>
    </source>
</evidence>
<evidence type="ECO:0000256" key="10">
    <source>
        <dbReference type="HAMAP-Rule" id="MF_00061"/>
    </source>
</evidence>
<gene>
    <name evidence="10 13" type="primary">ispE</name>
    <name evidence="13" type="ORF">AACH11_06560</name>
</gene>
<dbReference type="Pfam" id="PF08544">
    <property type="entry name" value="GHMP_kinases_C"/>
    <property type="match status" value="1"/>
</dbReference>
<dbReference type="RefSeq" id="WP_341373401.1">
    <property type="nucleotide sequence ID" value="NZ_JBBUTF010000005.1"/>
</dbReference>
<feature type="domain" description="GHMP kinase N-terminal" evidence="11">
    <location>
        <begin position="69"/>
        <end position="145"/>
    </location>
</feature>
<proteinExistence type="inferred from homology"/>
<dbReference type="Pfam" id="PF00288">
    <property type="entry name" value="GHMP_kinases_N"/>
    <property type="match status" value="1"/>
</dbReference>
<dbReference type="InterPro" id="IPR013750">
    <property type="entry name" value="GHMP_kinase_C_dom"/>
</dbReference>
<evidence type="ECO:0000256" key="8">
    <source>
        <dbReference type="ARBA" id="ARBA00023229"/>
    </source>
</evidence>
<dbReference type="NCBIfam" id="TIGR00154">
    <property type="entry name" value="ispE"/>
    <property type="match status" value="1"/>
</dbReference>
<evidence type="ECO:0000256" key="9">
    <source>
        <dbReference type="ARBA" id="ARBA00032554"/>
    </source>
</evidence>
<dbReference type="GO" id="GO:0050515">
    <property type="term" value="F:4-(cytidine 5'-diphospho)-2-C-methyl-D-erythritol kinase activity"/>
    <property type="evidence" value="ECO:0007669"/>
    <property type="project" value="UniProtKB-EC"/>
</dbReference>
<comment type="caution">
    <text evidence="13">The sequence shown here is derived from an EMBL/GenBank/DDBJ whole genome shotgun (WGS) entry which is preliminary data.</text>
</comment>
<evidence type="ECO:0000256" key="3">
    <source>
        <dbReference type="ARBA" id="ARBA00017473"/>
    </source>
</evidence>
<dbReference type="SUPFAM" id="SSF55060">
    <property type="entry name" value="GHMP Kinase, C-terminal domain"/>
    <property type="match status" value="1"/>
</dbReference>
<evidence type="ECO:0000256" key="4">
    <source>
        <dbReference type="ARBA" id="ARBA00022679"/>
    </source>
</evidence>
<feature type="active site" evidence="10">
    <location>
        <position position="138"/>
    </location>
</feature>
<comment type="similarity">
    <text evidence="1 10">Belongs to the GHMP kinase family. IspE subfamily.</text>
</comment>
<accession>A0ABU9BAE5</accession>
<dbReference type="InterPro" id="IPR006204">
    <property type="entry name" value="GHMP_kinase_N_dom"/>
</dbReference>
<comment type="pathway">
    <text evidence="10">Isoprenoid biosynthesis; isopentenyl diphosphate biosynthesis via DXP pathway; isopentenyl diphosphate from 1-deoxy-D-xylulose 5-phosphate: step 3/6.</text>
</comment>
<dbReference type="PANTHER" id="PTHR43527">
    <property type="entry name" value="4-DIPHOSPHOCYTIDYL-2-C-METHYL-D-ERYTHRITOL KINASE, CHLOROPLASTIC"/>
    <property type="match status" value="1"/>
</dbReference>
<dbReference type="SUPFAM" id="SSF54211">
    <property type="entry name" value="Ribosomal protein S5 domain 2-like"/>
    <property type="match status" value="1"/>
</dbReference>
<evidence type="ECO:0000313" key="14">
    <source>
        <dbReference type="Proteomes" id="UP001368500"/>
    </source>
</evidence>
<keyword evidence="5 10" id="KW-0547">Nucleotide-binding</keyword>
<keyword evidence="8 10" id="KW-0414">Isoprene biosynthesis</keyword>
<feature type="binding site" evidence="10">
    <location>
        <begin position="96"/>
        <end position="106"/>
    </location>
    <ligand>
        <name>ATP</name>
        <dbReference type="ChEBI" id="CHEBI:30616"/>
    </ligand>
</feature>
<keyword evidence="4 10" id="KW-0808">Transferase</keyword>
<evidence type="ECO:0000259" key="12">
    <source>
        <dbReference type="Pfam" id="PF08544"/>
    </source>
</evidence>
<organism evidence="13 14">
    <name type="scientific">Pseudaquabacterium rugosum</name>
    <dbReference type="NCBI Taxonomy" id="2984194"/>
    <lineage>
        <taxon>Bacteria</taxon>
        <taxon>Pseudomonadati</taxon>
        <taxon>Pseudomonadota</taxon>
        <taxon>Betaproteobacteria</taxon>
        <taxon>Burkholderiales</taxon>
        <taxon>Sphaerotilaceae</taxon>
        <taxon>Pseudaquabacterium</taxon>
    </lineage>
</organism>
<evidence type="ECO:0000256" key="5">
    <source>
        <dbReference type="ARBA" id="ARBA00022741"/>
    </source>
</evidence>
<dbReference type="PANTHER" id="PTHR43527:SF2">
    <property type="entry name" value="4-DIPHOSPHOCYTIDYL-2-C-METHYL-D-ERYTHRITOL KINASE, CHLOROPLASTIC"/>
    <property type="match status" value="1"/>
</dbReference>
<dbReference type="InterPro" id="IPR036554">
    <property type="entry name" value="GHMP_kinase_C_sf"/>
</dbReference>
<dbReference type="EC" id="2.7.1.148" evidence="2 10"/>
<dbReference type="Gene3D" id="3.30.230.10">
    <property type="match status" value="1"/>
</dbReference>
<evidence type="ECO:0000259" key="11">
    <source>
        <dbReference type="Pfam" id="PF00288"/>
    </source>
</evidence>
<evidence type="ECO:0000256" key="6">
    <source>
        <dbReference type="ARBA" id="ARBA00022777"/>
    </source>
</evidence>
<sequence length="304" mass="32733">MSLTALLDVPAPAKINLFLHIIGRRDDGYHLLQSVFALIDWADTLHFERRSDGRLQRHDLGPALPADDLCLRAARALQQASGCSAGADISIDKQVPWGAGLGGGSSDAASTLLALNRLWGLHWPRERLAALAVTLGADVPFFIGGHNAFVEGIGERLTPIELPESTYVVVKPAASIATSKIFSSPLLRRSTKPSIVMDFLAHNAKRNEADAATQNGSATCTTGYGYNDLQAAAEAECPEVTQVARWLETRYGNSRMSGSGSAVFARIDMQQPPKATAQQDDHPAAWAARTCRSLSRHPLVDWVS</sequence>
<dbReference type="PIRSF" id="PIRSF010376">
    <property type="entry name" value="IspE"/>
    <property type="match status" value="1"/>
</dbReference>
<evidence type="ECO:0000256" key="2">
    <source>
        <dbReference type="ARBA" id="ARBA00012052"/>
    </source>
</evidence>
<dbReference type="EMBL" id="JBBUTF010000005">
    <property type="protein sequence ID" value="MEK8025618.1"/>
    <property type="molecule type" value="Genomic_DNA"/>
</dbReference>
<feature type="active site" evidence="10">
    <location>
        <position position="14"/>
    </location>
</feature>
<keyword evidence="7 10" id="KW-0067">ATP-binding</keyword>
<dbReference type="Proteomes" id="UP001368500">
    <property type="component" value="Unassembled WGS sequence"/>
</dbReference>
<keyword evidence="6 10" id="KW-0418">Kinase</keyword>
<evidence type="ECO:0000313" key="13">
    <source>
        <dbReference type="EMBL" id="MEK8025618.1"/>
    </source>
</evidence>
<dbReference type="NCBIfam" id="NF011202">
    <property type="entry name" value="PRK14608.1"/>
    <property type="match status" value="1"/>
</dbReference>
<comment type="catalytic activity">
    <reaction evidence="10">
        <text>4-CDP-2-C-methyl-D-erythritol + ATP = 4-CDP-2-C-methyl-D-erythritol 2-phosphate + ADP + H(+)</text>
        <dbReference type="Rhea" id="RHEA:18437"/>
        <dbReference type="ChEBI" id="CHEBI:15378"/>
        <dbReference type="ChEBI" id="CHEBI:30616"/>
        <dbReference type="ChEBI" id="CHEBI:57823"/>
        <dbReference type="ChEBI" id="CHEBI:57919"/>
        <dbReference type="ChEBI" id="CHEBI:456216"/>
        <dbReference type="EC" id="2.7.1.148"/>
    </reaction>
</comment>
<keyword evidence="14" id="KW-1185">Reference proteome</keyword>
<evidence type="ECO:0000256" key="1">
    <source>
        <dbReference type="ARBA" id="ARBA00009684"/>
    </source>
</evidence>
<dbReference type="InterPro" id="IPR004424">
    <property type="entry name" value="IspE"/>
</dbReference>
<feature type="domain" description="GHMP kinase C-terminal" evidence="12">
    <location>
        <begin position="227"/>
        <end position="267"/>
    </location>
</feature>
<name>A0ABU9BAE5_9BURK</name>
<comment type="function">
    <text evidence="10">Catalyzes the phosphorylation of the position 2 hydroxy group of 4-diphosphocytidyl-2C-methyl-D-erythritol.</text>
</comment>
<dbReference type="Gene3D" id="3.30.70.890">
    <property type="entry name" value="GHMP kinase, C-terminal domain"/>
    <property type="match status" value="1"/>
</dbReference>
<protein>
    <recommendedName>
        <fullName evidence="3 10">4-diphosphocytidyl-2-C-methyl-D-erythritol kinase</fullName>
        <shortName evidence="10">CMK</shortName>
        <ecNumber evidence="2 10">2.7.1.148</ecNumber>
    </recommendedName>
    <alternativeName>
        <fullName evidence="9 10">4-(cytidine-5'-diphospho)-2-C-methyl-D-erythritol kinase</fullName>
    </alternativeName>
</protein>
<dbReference type="InterPro" id="IPR020568">
    <property type="entry name" value="Ribosomal_Su5_D2-typ_SF"/>
</dbReference>